<evidence type="ECO:0000313" key="4">
    <source>
        <dbReference type="EMBL" id="SFV73122.1"/>
    </source>
</evidence>
<dbReference type="Gene3D" id="3.60.15.10">
    <property type="entry name" value="Ribonuclease Z/Hydroxyacylglutathione hydrolase-like"/>
    <property type="match status" value="1"/>
</dbReference>
<dbReference type="InterPro" id="IPR022712">
    <property type="entry name" value="Beta_Casp"/>
</dbReference>
<dbReference type="SMART" id="SM01027">
    <property type="entry name" value="Beta-Casp"/>
    <property type="match status" value="1"/>
</dbReference>
<dbReference type="GO" id="GO:0004521">
    <property type="term" value="F:RNA endonuclease activity"/>
    <property type="evidence" value="ECO:0007669"/>
    <property type="project" value="TreeGrafter"/>
</dbReference>
<dbReference type="Pfam" id="PF10996">
    <property type="entry name" value="Beta-Casp"/>
    <property type="match status" value="1"/>
</dbReference>
<evidence type="ECO:0000259" key="3">
    <source>
        <dbReference type="SMART" id="SM01027"/>
    </source>
</evidence>
<dbReference type="Gene3D" id="3.40.50.10890">
    <property type="match status" value="1"/>
</dbReference>
<dbReference type="EMBL" id="LT630450">
    <property type="protein sequence ID" value="SFV73122.1"/>
    <property type="molecule type" value="Genomic_DNA"/>
</dbReference>
<feature type="domain" description="Metallo-beta-lactamase" evidence="2">
    <location>
        <begin position="31"/>
        <end position="267"/>
    </location>
</feature>
<gene>
    <name evidence="4" type="ORF">DESPIGER_1272</name>
</gene>
<dbReference type="Pfam" id="PF07521">
    <property type="entry name" value="RMMBL"/>
    <property type="match status" value="1"/>
</dbReference>
<evidence type="ECO:0000259" key="2">
    <source>
        <dbReference type="SMART" id="SM00849"/>
    </source>
</evidence>
<protein>
    <submittedName>
        <fullName evidence="4">Metallo-beta-lactamase family protein, RNA-specific</fullName>
    </submittedName>
</protein>
<dbReference type="KEGG" id="dpg:DESPIGER_1272"/>
<evidence type="ECO:0000256" key="1">
    <source>
        <dbReference type="ARBA" id="ARBA00022801"/>
    </source>
</evidence>
<dbReference type="GO" id="GO:0016787">
    <property type="term" value="F:hydrolase activity"/>
    <property type="evidence" value="ECO:0007669"/>
    <property type="project" value="UniProtKB-KW"/>
</dbReference>
<dbReference type="PANTHER" id="PTHR11203:SF37">
    <property type="entry name" value="INTEGRATOR COMPLEX SUBUNIT 11"/>
    <property type="match status" value="1"/>
</dbReference>
<dbReference type="SMART" id="SM00849">
    <property type="entry name" value="Lactamase_B"/>
    <property type="match status" value="1"/>
</dbReference>
<dbReference type="InterPro" id="IPR050698">
    <property type="entry name" value="MBL"/>
</dbReference>
<keyword evidence="5" id="KW-1185">Reference proteome</keyword>
<organism evidence="4 5">
    <name type="scientific">Desulfovibrio piger</name>
    <dbReference type="NCBI Taxonomy" id="901"/>
    <lineage>
        <taxon>Bacteria</taxon>
        <taxon>Pseudomonadati</taxon>
        <taxon>Thermodesulfobacteriota</taxon>
        <taxon>Desulfovibrionia</taxon>
        <taxon>Desulfovibrionales</taxon>
        <taxon>Desulfovibrionaceae</taxon>
        <taxon>Desulfovibrio</taxon>
    </lineage>
</organism>
<dbReference type="PROSITE" id="PS51257">
    <property type="entry name" value="PROKAR_LIPOPROTEIN"/>
    <property type="match status" value="1"/>
</dbReference>
<dbReference type="SUPFAM" id="SSF56281">
    <property type="entry name" value="Metallo-hydrolase/oxidoreductase"/>
    <property type="match status" value="1"/>
</dbReference>
<dbReference type="InterPro" id="IPR011108">
    <property type="entry name" value="RMMBL"/>
</dbReference>
<dbReference type="InterPro" id="IPR001279">
    <property type="entry name" value="Metallo-B-lactamas"/>
</dbReference>
<dbReference type="PANTHER" id="PTHR11203">
    <property type="entry name" value="CLEAVAGE AND POLYADENYLATION SPECIFICITY FACTOR FAMILY MEMBER"/>
    <property type="match status" value="1"/>
</dbReference>
<dbReference type="InterPro" id="IPR036866">
    <property type="entry name" value="RibonucZ/Hydroxyglut_hydro"/>
</dbReference>
<evidence type="ECO:0000313" key="5">
    <source>
        <dbReference type="Proteomes" id="UP000186323"/>
    </source>
</evidence>
<accession>A0A1K1LEK4</accession>
<keyword evidence="1" id="KW-0378">Hydrolase</keyword>
<name>A0A1K1LEK4_9BACT</name>
<dbReference type="Pfam" id="PF00753">
    <property type="entry name" value="Lactamase_B"/>
    <property type="match status" value="1"/>
</dbReference>
<reference evidence="5" key="1">
    <citation type="submission" date="2016-10" db="EMBL/GenBank/DDBJ databases">
        <authorList>
            <person name="Wegmann U."/>
        </authorList>
    </citation>
    <scope>NUCLEOTIDE SEQUENCE [LARGE SCALE GENOMIC DNA]</scope>
</reference>
<feature type="domain" description="Beta-Casp" evidence="3">
    <location>
        <begin position="272"/>
        <end position="398"/>
    </location>
</feature>
<dbReference type="Proteomes" id="UP000186323">
    <property type="component" value="Chromosome I"/>
</dbReference>
<dbReference type="CDD" id="cd16295">
    <property type="entry name" value="TTHA0252-CPSF-like_MBL-fold"/>
    <property type="match status" value="1"/>
</dbReference>
<dbReference type="AlphaFoldDB" id="A0A1K1LEK4"/>
<sequence length="554" mass="62052">MKNHPLAPGKQNITPEHPMKVQFLGAAQTVTGSCYMIEACGKRFCIDCGMHQGNKAIEERNRNPRPYAPGNIDFILVTHAHIDHSGLLPLMVREGFSKPIYCTKATSELLEIMLQDSAHIQEMEAQWEAKKYSRRGLKNPPEALYTTEDALKTAGLLHPVGYHEDFEPAPGIKVTYYDAGHILGSGSLRLEVTEDDKTTSIIFSGDIGRPQALIVRDPESPPKADYIFMESTYGDRNHKNEDISDQELADAIAYSYSKGEKVIIPAFAVERTQEILYCLHILQSKGKLPADMPVFVDSPLAIRATEVFRRNRELFDEDAQKMLHQGDDPFELPNLRYTLDAAESQSINEYKGPAIIISASGMCNAGRVRHHLKHNIWRPGASIVFVGYQAVGTPGRKIVEKASKITLFGEDMEIAARIYTINGFSAHAGQDQLLSWLEPLVHDKANVVLVHGEEKAQSVLAGLIREKFGVTPLVPGYMEEMILEGHQVAQTVQHEALAHPRVNWDFLTGEVERKWDMFKGKLADIEQSPWVQQTELQDALAKMDYALTRLLSRM</sequence>
<proteinExistence type="predicted"/>